<gene>
    <name evidence="1" type="ORF">TTEB3V08_LOCUS4839</name>
</gene>
<proteinExistence type="predicted"/>
<protein>
    <submittedName>
        <fullName evidence="1">Uncharacterized protein</fullName>
    </submittedName>
</protein>
<dbReference type="EMBL" id="OE001438">
    <property type="protein sequence ID" value="CAD7456824.1"/>
    <property type="molecule type" value="Genomic_DNA"/>
</dbReference>
<name>A0A7R9IED0_9NEOP</name>
<reference evidence="1" key="1">
    <citation type="submission" date="2020-11" db="EMBL/GenBank/DDBJ databases">
        <authorList>
            <person name="Tran Van P."/>
        </authorList>
    </citation>
    <scope>NUCLEOTIDE SEQUENCE</scope>
</reference>
<dbReference type="AlphaFoldDB" id="A0A7R9IED0"/>
<accession>A0A7R9IED0</accession>
<evidence type="ECO:0000313" key="1">
    <source>
        <dbReference type="EMBL" id="CAD7456824.1"/>
    </source>
</evidence>
<organism evidence="1">
    <name type="scientific">Timema tahoe</name>
    <dbReference type="NCBI Taxonomy" id="61484"/>
    <lineage>
        <taxon>Eukaryota</taxon>
        <taxon>Metazoa</taxon>
        <taxon>Ecdysozoa</taxon>
        <taxon>Arthropoda</taxon>
        <taxon>Hexapoda</taxon>
        <taxon>Insecta</taxon>
        <taxon>Pterygota</taxon>
        <taxon>Neoptera</taxon>
        <taxon>Polyneoptera</taxon>
        <taxon>Phasmatodea</taxon>
        <taxon>Timematodea</taxon>
        <taxon>Timematoidea</taxon>
        <taxon>Timematidae</taxon>
        <taxon>Timema</taxon>
    </lineage>
</organism>
<sequence>MDQQENFRRHAIDIALNAEGLYNEIRELCDHSGYCGFGCSPEELKEQIVDLEEDLIDFVCLCEMDVFVPLPPFYFTQHLFDISSRELTSLLVDYTRQRFEPQSPILLREYAHPKLSTAALPYQ</sequence>